<keyword evidence="3" id="KW-1185">Reference proteome</keyword>
<feature type="compositionally biased region" description="Basic residues" evidence="1">
    <location>
        <begin position="1"/>
        <end position="11"/>
    </location>
</feature>
<protein>
    <submittedName>
        <fullName evidence="2 4">Uncharacterized protein</fullName>
    </submittedName>
</protein>
<feature type="compositionally biased region" description="Low complexity" evidence="1">
    <location>
        <begin position="53"/>
        <end position="65"/>
    </location>
</feature>
<reference evidence="2 4" key="1">
    <citation type="submission" date="2020-01" db="EMBL/GenBank/DDBJ databases">
        <authorList>
            <consortium name="DOE Joint Genome Institute"/>
            <person name="Haridas S."/>
            <person name="Albert R."/>
            <person name="Binder M."/>
            <person name="Bloem J."/>
            <person name="Labutti K."/>
            <person name="Salamov A."/>
            <person name="Andreopoulos B."/>
            <person name="Baker S.E."/>
            <person name="Barry K."/>
            <person name="Bills G."/>
            <person name="Bluhm B.H."/>
            <person name="Cannon C."/>
            <person name="Castanera R."/>
            <person name="Culley D.E."/>
            <person name="Daum C."/>
            <person name="Ezra D."/>
            <person name="Gonzalez J.B."/>
            <person name="Henrissat B."/>
            <person name="Kuo A."/>
            <person name="Liang C."/>
            <person name="Lipzen A."/>
            <person name="Lutzoni F."/>
            <person name="Magnuson J."/>
            <person name="Mondo S."/>
            <person name="Nolan M."/>
            <person name="Ohm R."/>
            <person name="Pangilinan J."/>
            <person name="Park H.-J."/>
            <person name="Ramirez L."/>
            <person name="Alfaro M."/>
            <person name="Sun H."/>
            <person name="Tritt A."/>
            <person name="Yoshinaga Y."/>
            <person name="Zwiers L.-H."/>
            <person name="Turgeon B.G."/>
            <person name="Goodwin S.B."/>
            <person name="Spatafora J.W."/>
            <person name="Crous P.W."/>
            <person name="Grigoriev I.V."/>
        </authorList>
    </citation>
    <scope>NUCLEOTIDE SEQUENCE</scope>
    <source>
        <strain evidence="2 4">CBS 781.70</strain>
    </source>
</reference>
<accession>A0A6G1GF04</accession>
<feature type="region of interest" description="Disordered" evidence="1">
    <location>
        <begin position="1"/>
        <end position="25"/>
    </location>
</feature>
<sequence length="154" mass="17259">MPRGATRHRQMHPPLPHRPSTGAWAGGVVVNADRGEKTTERCQMYSIASKGTSPRGSRSIRSIGPAWRRNGRDSTIHMISPASHEIINNIKKNKTRTVPRNRGLVKNSVERRPNDVSVDACKAIVFMLVSRLVSRRRRSMRVRRSSGSQEGRGK</sequence>
<name>A0A6G1GF04_9PEZI</name>
<reference evidence="4" key="2">
    <citation type="submission" date="2020-04" db="EMBL/GenBank/DDBJ databases">
        <authorList>
            <consortium name="NCBI Genome Project"/>
        </authorList>
    </citation>
    <scope>NUCLEOTIDE SEQUENCE</scope>
    <source>
        <strain evidence="4">CBS 781.70</strain>
    </source>
</reference>
<evidence type="ECO:0000313" key="3">
    <source>
        <dbReference type="Proteomes" id="UP000504638"/>
    </source>
</evidence>
<dbReference type="AlphaFoldDB" id="A0A6G1GF04"/>
<proteinExistence type="predicted"/>
<dbReference type="EMBL" id="ML975150">
    <property type="protein sequence ID" value="KAF1816450.1"/>
    <property type="molecule type" value="Genomic_DNA"/>
</dbReference>
<evidence type="ECO:0000256" key="1">
    <source>
        <dbReference type="SAM" id="MobiDB-lite"/>
    </source>
</evidence>
<dbReference type="RefSeq" id="XP_033538081.1">
    <property type="nucleotide sequence ID" value="XM_033673724.1"/>
</dbReference>
<evidence type="ECO:0000313" key="2">
    <source>
        <dbReference type="EMBL" id="KAF1816450.1"/>
    </source>
</evidence>
<dbReference type="Proteomes" id="UP000504638">
    <property type="component" value="Unplaced"/>
</dbReference>
<reference evidence="4" key="3">
    <citation type="submission" date="2025-04" db="UniProtKB">
        <authorList>
            <consortium name="RefSeq"/>
        </authorList>
    </citation>
    <scope>IDENTIFICATION</scope>
    <source>
        <strain evidence="4">CBS 781.70</strain>
    </source>
</reference>
<evidence type="ECO:0000313" key="4">
    <source>
        <dbReference type="RefSeq" id="XP_033538081.1"/>
    </source>
</evidence>
<organism evidence="2">
    <name type="scientific">Eremomyces bilateralis CBS 781.70</name>
    <dbReference type="NCBI Taxonomy" id="1392243"/>
    <lineage>
        <taxon>Eukaryota</taxon>
        <taxon>Fungi</taxon>
        <taxon>Dikarya</taxon>
        <taxon>Ascomycota</taxon>
        <taxon>Pezizomycotina</taxon>
        <taxon>Dothideomycetes</taxon>
        <taxon>Dothideomycetes incertae sedis</taxon>
        <taxon>Eremomycetales</taxon>
        <taxon>Eremomycetaceae</taxon>
        <taxon>Eremomyces</taxon>
    </lineage>
</organism>
<gene>
    <name evidence="2 4" type="ORF">P152DRAFT_124606</name>
</gene>
<dbReference type="GeneID" id="54414294"/>
<feature type="region of interest" description="Disordered" evidence="1">
    <location>
        <begin position="49"/>
        <end position="74"/>
    </location>
</feature>